<dbReference type="InterPro" id="IPR050863">
    <property type="entry name" value="CenT-Element_Derived"/>
</dbReference>
<name>A0A9N9IRZ2_9GLOM</name>
<evidence type="ECO:0000313" key="4">
    <source>
        <dbReference type="EMBL" id="CAG8747339.1"/>
    </source>
</evidence>
<dbReference type="PANTHER" id="PTHR19303">
    <property type="entry name" value="TRANSPOSON"/>
    <property type="match status" value="1"/>
</dbReference>
<proteinExistence type="predicted"/>
<evidence type="ECO:0000259" key="3">
    <source>
        <dbReference type="Pfam" id="PF03184"/>
    </source>
</evidence>
<comment type="caution">
    <text evidence="4">The sequence shown here is derived from an EMBL/GenBank/DDBJ whole genome shotgun (WGS) entry which is preliminary data.</text>
</comment>
<feature type="region of interest" description="Disordered" evidence="2">
    <location>
        <begin position="409"/>
        <end position="438"/>
    </location>
</feature>
<dbReference type="Gene3D" id="3.30.420.10">
    <property type="entry name" value="Ribonuclease H-like superfamily/Ribonuclease H"/>
    <property type="match status" value="1"/>
</dbReference>
<accession>A0A9N9IRZ2</accession>
<evidence type="ECO:0000256" key="1">
    <source>
        <dbReference type="SAM" id="Coils"/>
    </source>
</evidence>
<dbReference type="AlphaFoldDB" id="A0A9N9IRZ2"/>
<gene>
    <name evidence="4" type="ORF">CPELLU_LOCUS14469</name>
</gene>
<feature type="compositionally biased region" description="Polar residues" evidence="2">
    <location>
        <begin position="420"/>
        <end position="438"/>
    </location>
</feature>
<evidence type="ECO:0000313" key="5">
    <source>
        <dbReference type="Proteomes" id="UP000789759"/>
    </source>
</evidence>
<dbReference type="GO" id="GO:0005634">
    <property type="term" value="C:nucleus"/>
    <property type="evidence" value="ECO:0007669"/>
    <property type="project" value="TreeGrafter"/>
</dbReference>
<dbReference type="InterPro" id="IPR004875">
    <property type="entry name" value="DDE_SF_endonuclease_dom"/>
</dbReference>
<reference evidence="4" key="1">
    <citation type="submission" date="2021-06" db="EMBL/GenBank/DDBJ databases">
        <authorList>
            <person name="Kallberg Y."/>
            <person name="Tangrot J."/>
            <person name="Rosling A."/>
        </authorList>
    </citation>
    <scope>NUCLEOTIDE SEQUENCE</scope>
    <source>
        <strain evidence="4">FL966</strain>
    </source>
</reference>
<feature type="domain" description="DDE-1" evidence="3">
    <location>
        <begin position="222"/>
        <end position="350"/>
    </location>
</feature>
<keyword evidence="1" id="KW-0175">Coiled coil</keyword>
<evidence type="ECO:0000256" key="2">
    <source>
        <dbReference type="SAM" id="MobiDB-lite"/>
    </source>
</evidence>
<dbReference type="GO" id="GO:0003677">
    <property type="term" value="F:DNA binding"/>
    <property type="evidence" value="ECO:0007669"/>
    <property type="project" value="TreeGrafter"/>
</dbReference>
<feature type="coiled-coil region" evidence="1">
    <location>
        <begin position="460"/>
        <end position="487"/>
    </location>
</feature>
<dbReference type="Pfam" id="PF03184">
    <property type="entry name" value="DDE_1"/>
    <property type="match status" value="1"/>
</dbReference>
<dbReference type="EMBL" id="CAJVQA010017173">
    <property type="protein sequence ID" value="CAG8747339.1"/>
    <property type="molecule type" value="Genomic_DNA"/>
</dbReference>
<protein>
    <submittedName>
        <fullName evidence="4">1359_t:CDS:1</fullName>
    </submittedName>
</protein>
<dbReference type="OrthoDB" id="2439318at2759"/>
<dbReference type="InterPro" id="IPR036397">
    <property type="entry name" value="RNaseH_sf"/>
</dbReference>
<keyword evidence="5" id="KW-1185">Reference proteome</keyword>
<organism evidence="4 5">
    <name type="scientific">Cetraspora pellucida</name>
    <dbReference type="NCBI Taxonomy" id="1433469"/>
    <lineage>
        <taxon>Eukaryota</taxon>
        <taxon>Fungi</taxon>
        <taxon>Fungi incertae sedis</taxon>
        <taxon>Mucoromycota</taxon>
        <taxon>Glomeromycotina</taxon>
        <taxon>Glomeromycetes</taxon>
        <taxon>Diversisporales</taxon>
        <taxon>Gigasporaceae</taxon>
        <taxon>Cetraspora</taxon>
    </lineage>
</organism>
<dbReference type="PANTHER" id="PTHR19303:SF74">
    <property type="entry name" value="POGO TRANSPOSABLE ELEMENT WITH KRAB DOMAIN"/>
    <property type="match status" value="1"/>
</dbReference>
<dbReference type="Proteomes" id="UP000789759">
    <property type="component" value="Unassembled WGS sequence"/>
</dbReference>
<sequence>MPKVSNSNKLELENNRRKTILAALNEHKNSTTSLKHPSVNGIANAYEIPRTTFRRAIKNNDPPKRWGPPTVLTEQEENQLVGYCINMQKLGFGLTRSGVNHCVMEIMWGNKRPHPFGDKGPGRDWWRRFMKDHTELSFRVLQELSEARAQKANPVVVKNHFDKLKQIIDEHLLTSMQIWNMDETGFVLVPKLEKVIAKKGACQVHKVAHGNSHKHISVAPTISAAGSHIPPLIIYKGVCVISGLLEGAPPGTVMGFTSTGYMRKELFQMYLTHFNNSIPPARPVLLMLDGHKSHISYTSVDFCRQNGILLYALPPHTMHVLQPSEIPFAKLKNEYAKECDKYKYNNGKVVTKHTFARVLGPAFLETYTLSAICNAYKSTEIWLFNPEAISPDRLNPSLATERFDVVSSNSQPLAQPAESPPSSSDNQPSTQLNEPLSQLSTYTHQLRLTRSNTILLEKENKILLSENDFLKNENKMLKLQFAAMKEELETYKNPETCSL</sequence>